<feature type="transmembrane region" description="Helical" evidence="1">
    <location>
        <begin position="132"/>
        <end position="152"/>
    </location>
</feature>
<keyword evidence="1" id="KW-1133">Transmembrane helix</keyword>
<keyword evidence="1" id="KW-0472">Membrane</keyword>
<evidence type="ECO:0000256" key="2">
    <source>
        <dbReference type="SAM" id="SignalP"/>
    </source>
</evidence>
<dbReference type="PANTHER" id="PTHR34821:SF2">
    <property type="entry name" value="INNER MEMBRANE PROTEIN YDCZ"/>
    <property type="match status" value="1"/>
</dbReference>
<dbReference type="Proteomes" id="UP000229329">
    <property type="component" value="Unassembled WGS sequence"/>
</dbReference>
<feature type="chain" id="PRO_5014974011" description="EamA-like transporter family protein" evidence="2">
    <location>
        <begin position="21"/>
        <end position="155"/>
    </location>
</feature>
<dbReference type="EMBL" id="PHHA01000018">
    <property type="protein sequence ID" value="PJG85107.1"/>
    <property type="molecule type" value="Genomic_DNA"/>
</dbReference>
<comment type="caution">
    <text evidence="3">The sequence shown here is derived from an EMBL/GenBank/DDBJ whole genome shotgun (WGS) entry which is preliminary data.</text>
</comment>
<evidence type="ECO:0008006" key="5">
    <source>
        <dbReference type="Google" id="ProtNLM"/>
    </source>
</evidence>
<keyword evidence="2" id="KW-0732">Signal</keyword>
<feature type="signal peptide" evidence="2">
    <location>
        <begin position="1"/>
        <end position="20"/>
    </location>
</feature>
<evidence type="ECO:0000313" key="4">
    <source>
        <dbReference type="Proteomes" id="UP000229329"/>
    </source>
</evidence>
<accession>A0A2M8S1V4</accession>
<evidence type="ECO:0000313" key="3">
    <source>
        <dbReference type="EMBL" id="PJG85107.1"/>
    </source>
</evidence>
<gene>
    <name evidence="3" type="ORF">CVP05_07570</name>
</gene>
<keyword evidence="4" id="KW-1185">Reference proteome</keyword>
<reference evidence="3 4" key="1">
    <citation type="submission" date="2017-11" db="EMBL/GenBank/DDBJ databases">
        <title>Reclassification of Bisgaard taxon 7 as Conservatibacter flavescens gen. nov., sp. nov.</title>
        <authorList>
            <person name="Christensen H."/>
        </authorList>
    </citation>
    <scope>NUCLEOTIDE SEQUENCE [LARGE SCALE GENOMIC DNA]</scope>
    <source>
        <strain evidence="3 4">7_4</strain>
    </source>
</reference>
<sequence>MTISFLLIAFCAGIAMAVQAAINTQLSNAMVGQPIVAALISFATGAVVLFLVCLWKADLVEAINNLPKQPLWKFIGGPLGALVVFTSIFLAPKIGVTNMLFFIIIGQLVTAMLIDHFGLIGMPVRTMDIWKILGLIVILIGLGLFFFGKQFFSEG</sequence>
<evidence type="ECO:0000256" key="1">
    <source>
        <dbReference type="SAM" id="Phobius"/>
    </source>
</evidence>
<dbReference type="GO" id="GO:0005886">
    <property type="term" value="C:plasma membrane"/>
    <property type="evidence" value="ECO:0007669"/>
    <property type="project" value="TreeGrafter"/>
</dbReference>
<dbReference type="Pfam" id="PF04657">
    <property type="entry name" value="DMT_YdcZ"/>
    <property type="match status" value="1"/>
</dbReference>
<proteinExistence type="predicted"/>
<dbReference type="AlphaFoldDB" id="A0A2M8S1V4"/>
<dbReference type="RefSeq" id="WP_100288964.1">
    <property type="nucleotide sequence ID" value="NZ_PHHA01000018.1"/>
</dbReference>
<dbReference type="InterPro" id="IPR006750">
    <property type="entry name" value="YdcZ"/>
</dbReference>
<feature type="transmembrane region" description="Helical" evidence="1">
    <location>
        <begin position="36"/>
        <end position="59"/>
    </location>
</feature>
<dbReference type="PANTHER" id="PTHR34821">
    <property type="entry name" value="INNER MEMBRANE PROTEIN YDCZ"/>
    <property type="match status" value="1"/>
</dbReference>
<organism evidence="3 4">
    <name type="scientific">Conservatibacter flavescens</name>
    <dbReference type="NCBI Taxonomy" id="28161"/>
    <lineage>
        <taxon>Bacteria</taxon>
        <taxon>Pseudomonadati</taxon>
        <taxon>Pseudomonadota</taxon>
        <taxon>Gammaproteobacteria</taxon>
        <taxon>Pasteurellales</taxon>
        <taxon>Pasteurellaceae</taxon>
        <taxon>Conservatibacter</taxon>
    </lineage>
</organism>
<feature type="transmembrane region" description="Helical" evidence="1">
    <location>
        <begin position="71"/>
        <end position="92"/>
    </location>
</feature>
<keyword evidence="1" id="KW-0812">Transmembrane</keyword>
<dbReference type="OrthoDB" id="9097160at2"/>
<protein>
    <recommendedName>
        <fullName evidence="5">EamA-like transporter family protein</fullName>
    </recommendedName>
</protein>
<feature type="transmembrane region" description="Helical" evidence="1">
    <location>
        <begin position="98"/>
        <end position="120"/>
    </location>
</feature>
<name>A0A2M8S1V4_9PAST</name>